<protein>
    <submittedName>
        <fullName evidence="1">13666_t:CDS:1</fullName>
    </submittedName>
</protein>
<evidence type="ECO:0000313" key="1">
    <source>
        <dbReference type="EMBL" id="CAG8711344.1"/>
    </source>
</evidence>
<proteinExistence type="predicted"/>
<dbReference type="EMBL" id="CAJVPU010029632">
    <property type="protein sequence ID" value="CAG8711344.1"/>
    <property type="molecule type" value="Genomic_DNA"/>
</dbReference>
<feature type="non-terminal residue" evidence="1">
    <location>
        <position position="1"/>
    </location>
</feature>
<accession>A0ACA9PPU1</accession>
<dbReference type="Proteomes" id="UP000789702">
    <property type="component" value="Unassembled WGS sequence"/>
</dbReference>
<organism evidence="1 2">
    <name type="scientific">Dentiscutata heterogama</name>
    <dbReference type="NCBI Taxonomy" id="1316150"/>
    <lineage>
        <taxon>Eukaryota</taxon>
        <taxon>Fungi</taxon>
        <taxon>Fungi incertae sedis</taxon>
        <taxon>Mucoromycota</taxon>
        <taxon>Glomeromycotina</taxon>
        <taxon>Glomeromycetes</taxon>
        <taxon>Diversisporales</taxon>
        <taxon>Gigasporaceae</taxon>
        <taxon>Dentiscutata</taxon>
    </lineage>
</organism>
<sequence>KHKDYQHLTEQEFIKNTILDGNNRLAICQYSYDDLNNFLKCPSNIAIVCDVYNRLLQKKKDAIQRCWCPVVFYLYEPGRFGKTGLNGYEDQEIIFFNEFYTKIDWSDIINVLNDISCLVEIKYEIYKTSFKAKYIFMSSTKPLEEAYNFGQCNNENNNKRDYKQCLEANFQNIFEESIVKKDEQMYWYHHFPEYKKRYLCNYLNLRRLDKYCLEFEQLSITNQIEDPQIESSNQIKEP</sequence>
<name>A0ACA9PPU1_9GLOM</name>
<evidence type="ECO:0000313" key="2">
    <source>
        <dbReference type="Proteomes" id="UP000789702"/>
    </source>
</evidence>
<gene>
    <name evidence="1" type="ORF">DHETER_LOCUS12281</name>
</gene>
<comment type="caution">
    <text evidence="1">The sequence shown here is derived from an EMBL/GenBank/DDBJ whole genome shotgun (WGS) entry which is preliminary data.</text>
</comment>
<keyword evidence="2" id="KW-1185">Reference proteome</keyword>
<reference evidence="1" key="1">
    <citation type="submission" date="2021-06" db="EMBL/GenBank/DDBJ databases">
        <authorList>
            <person name="Kallberg Y."/>
            <person name="Tangrot J."/>
            <person name="Rosling A."/>
        </authorList>
    </citation>
    <scope>NUCLEOTIDE SEQUENCE</scope>
    <source>
        <strain evidence="1">IL203A</strain>
    </source>
</reference>